<dbReference type="PANTHER" id="PTHR46618">
    <property type="entry name" value="ARMADILLO REPEAT-CONTAINING PROTEIN 3"/>
    <property type="match status" value="1"/>
</dbReference>
<feature type="repeat" description="ARM" evidence="2">
    <location>
        <begin position="118"/>
        <end position="146"/>
    </location>
</feature>
<evidence type="ECO:0000313" key="6">
    <source>
        <dbReference type="Proteomes" id="UP000823872"/>
    </source>
</evidence>
<protein>
    <recommendedName>
        <fullName evidence="4">EDR1/CTR1/ARMC3-like peptidase-like domain-containing protein</fullName>
    </recommendedName>
</protein>
<dbReference type="InterPro" id="IPR052441">
    <property type="entry name" value="Armadillo-Ser/Thr_Kinase"/>
</dbReference>
<dbReference type="Ensembl" id="ENSFCTT00005058392.1">
    <property type="protein sequence ID" value="ENSFCTP00005042879.1"/>
    <property type="gene ID" value="ENSFCTG00005019785.1"/>
</dbReference>
<keyword evidence="6" id="KW-1185">Reference proteome</keyword>
<reference evidence="5" key="3">
    <citation type="submission" date="2025-09" db="UniProtKB">
        <authorList>
            <consortium name="Ensembl"/>
        </authorList>
    </citation>
    <scope>IDENTIFICATION</scope>
    <source>
        <strain evidence="5">breed Abyssinian</strain>
    </source>
</reference>
<name>A0ABI7Z8V9_FELCA</name>
<dbReference type="Pfam" id="PF14381">
    <property type="entry name" value="EDR1_CTR1_ARMC3_pept"/>
    <property type="match status" value="1"/>
</dbReference>
<dbReference type="Gene3D" id="1.25.10.10">
    <property type="entry name" value="Leucine-rich Repeat Variant"/>
    <property type="match status" value="2"/>
</dbReference>
<dbReference type="InterPro" id="IPR011989">
    <property type="entry name" value="ARM-like"/>
</dbReference>
<dbReference type="InterPro" id="IPR016024">
    <property type="entry name" value="ARM-type_fold"/>
</dbReference>
<dbReference type="InterPro" id="IPR000225">
    <property type="entry name" value="Armadillo"/>
</dbReference>
<keyword evidence="1" id="KW-0677">Repeat</keyword>
<evidence type="ECO:0000256" key="1">
    <source>
        <dbReference type="ARBA" id="ARBA00022737"/>
    </source>
</evidence>
<dbReference type="PROSITE" id="PS50176">
    <property type="entry name" value="ARM_REPEAT"/>
    <property type="match status" value="2"/>
</dbReference>
<organism evidence="5 6">
    <name type="scientific">Felis catus</name>
    <name type="common">Cat</name>
    <name type="synonym">Felis silvestris catus</name>
    <dbReference type="NCBI Taxonomy" id="9685"/>
    <lineage>
        <taxon>Eukaryota</taxon>
        <taxon>Metazoa</taxon>
        <taxon>Chordata</taxon>
        <taxon>Craniata</taxon>
        <taxon>Vertebrata</taxon>
        <taxon>Euteleostomi</taxon>
        <taxon>Mammalia</taxon>
        <taxon>Eutheria</taxon>
        <taxon>Laurasiatheria</taxon>
        <taxon>Carnivora</taxon>
        <taxon>Feliformia</taxon>
        <taxon>Felidae</taxon>
        <taxon>Felinae</taxon>
        <taxon>Felis</taxon>
    </lineage>
</organism>
<feature type="region of interest" description="Disordered" evidence="3">
    <location>
        <begin position="357"/>
        <end position="379"/>
    </location>
</feature>
<reference evidence="5" key="2">
    <citation type="submission" date="2025-08" db="UniProtKB">
        <authorList>
            <consortium name="Ensembl"/>
        </authorList>
    </citation>
    <scope>IDENTIFICATION</scope>
    <source>
        <strain evidence="5">breed Abyssinian</strain>
    </source>
</reference>
<dbReference type="SUPFAM" id="SSF48371">
    <property type="entry name" value="ARM repeat"/>
    <property type="match status" value="1"/>
</dbReference>
<feature type="domain" description="EDR1/CTR1/ARMC3-like peptidase-like" evidence="4">
    <location>
        <begin position="407"/>
        <end position="483"/>
    </location>
</feature>
<evidence type="ECO:0000259" key="4">
    <source>
        <dbReference type="Pfam" id="PF14381"/>
    </source>
</evidence>
<feature type="repeat" description="ARM" evidence="2">
    <location>
        <begin position="324"/>
        <end position="352"/>
    </location>
</feature>
<gene>
    <name evidence="5" type="primary">ARMC3</name>
</gene>
<dbReference type="InterPro" id="IPR055164">
    <property type="entry name" value="EDR1/CTR1/ARMC3-like_pept-like"/>
</dbReference>
<evidence type="ECO:0000256" key="2">
    <source>
        <dbReference type="PROSITE-ProRule" id="PRU00259"/>
    </source>
</evidence>
<dbReference type="SMART" id="SM00185">
    <property type="entry name" value="ARM"/>
    <property type="match status" value="8"/>
</dbReference>
<dbReference type="GeneTree" id="ENSGT00940000157476"/>
<evidence type="ECO:0000256" key="3">
    <source>
        <dbReference type="SAM" id="MobiDB-lite"/>
    </source>
</evidence>
<proteinExistence type="predicted"/>
<dbReference type="Proteomes" id="UP000823872">
    <property type="component" value="Chromosome B4"/>
</dbReference>
<accession>A0ABI7Z8V9</accession>
<sequence>MLNSPEEEILAKACEAIYRFALKGEENKATLLELGAVEPLTKLLTHEDKIVRRNATMIFGILASNNDVKKLLRELDVMNSVIAQLAPEEEVVIHEFASLCLANMSAEYTSKVQILEHGGLEPLVRLLASPDPDVKKNSVECIYNLTQDFQCRAALQELNAIPPILDLLKSEYPVIQLLALKTLGIITNDKEARTTLRDNQGVDHLIKILETKELNDLHIEALSVIANCLEDMDTLVLIQQTGGLKKLLSFAENSTIPDIQKNAAKAITKAAYDPENRKLFHEQEVEKCLVALLGSENDGTKIAASQAISAMCENTGSKEFFNNQGIPQLILLLKSDSEEVREAASLALANLTTCHPANAKKGRGKKEEEKVKEEEEVSTLPKLMGEGSPEKEWYPPFDPDFRVYVYEVTKSIFPITNIKEQIEVLARYVAEKMGGKMSKEKLHNFSWELHISELKFQLKSNVVPIGQIKKGIFYHRALLFKVLEIFCLICL</sequence>
<evidence type="ECO:0000313" key="5">
    <source>
        <dbReference type="Ensembl" id="ENSFCTP00005042879.1"/>
    </source>
</evidence>
<dbReference type="PANTHER" id="PTHR46618:SF1">
    <property type="entry name" value="ARMADILLO REPEAT-CONTAINING PROTEIN 3"/>
    <property type="match status" value="1"/>
</dbReference>
<reference evidence="5 6" key="1">
    <citation type="submission" date="2021-02" db="EMBL/GenBank/DDBJ databases">
        <title>Safari Cat Assemblies.</title>
        <authorList>
            <person name="Bredemeyer K.R."/>
            <person name="Murphy W.J."/>
        </authorList>
    </citation>
    <scope>NUCLEOTIDE SEQUENCE [LARGE SCALE GENOMIC DNA]</scope>
</reference>
<dbReference type="Pfam" id="PF00514">
    <property type="entry name" value="Arm"/>
    <property type="match status" value="3"/>
</dbReference>